<gene>
    <name evidence="1" type="ORF">RirG_192790</name>
</gene>
<dbReference type="Proteomes" id="UP000022910">
    <property type="component" value="Unassembled WGS sequence"/>
</dbReference>
<keyword evidence="2" id="KW-1185">Reference proteome</keyword>
<evidence type="ECO:0000313" key="2">
    <source>
        <dbReference type="Proteomes" id="UP000022910"/>
    </source>
</evidence>
<name>A0A015IP55_RHIIW</name>
<sequence>MDTLVSPSGSKTRFKLWTPAPLSHSKKYIRQLHAATSLAEDLGLDLVDIYGIRKWIQMRASPLNDPDIVAEMTLVQRL</sequence>
<evidence type="ECO:0000313" key="1">
    <source>
        <dbReference type="EMBL" id="EXX58997.1"/>
    </source>
</evidence>
<organism evidence="1 2">
    <name type="scientific">Rhizophagus irregularis (strain DAOM 197198w)</name>
    <name type="common">Glomus intraradices</name>
    <dbReference type="NCBI Taxonomy" id="1432141"/>
    <lineage>
        <taxon>Eukaryota</taxon>
        <taxon>Fungi</taxon>
        <taxon>Fungi incertae sedis</taxon>
        <taxon>Mucoromycota</taxon>
        <taxon>Glomeromycotina</taxon>
        <taxon>Glomeromycetes</taxon>
        <taxon>Glomerales</taxon>
        <taxon>Glomeraceae</taxon>
        <taxon>Rhizophagus</taxon>
    </lineage>
</organism>
<comment type="caution">
    <text evidence="1">The sequence shown here is derived from an EMBL/GenBank/DDBJ whole genome shotgun (WGS) entry which is preliminary data.</text>
</comment>
<proteinExistence type="predicted"/>
<dbReference type="EMBL" id="JEMT01026554">
    <property type="protein sequence ID" value="EXX58997.1"/>
    <property type="molecule type" value="Genomic_DNA"/>
</dbReference>
<protein>
    <submittedName>
        <fullName evidence="1">Uncharacterized protein</fullName>
    </submittedName>
</protein>
<dbReference type="AlphaFoldDB" id="A0A015IP55"/>
<accession>A0A015IP55</accession>
<dbReference type="HOGENOM" id="CLU_2623306_0_0_1"/>
<reference evidence="1 2" key="1">
    <citation type="submission" date="2014-02" db="EMBL/GenBank/DDBJ databases">
        <title>Single nucleus genome sequencing reveals high similarity among nuclei of an endomycorrhizal fungus.</title>
        <authorList>
            <person name="Lin K."/>
            <person name="Geurts R."/>
            <person name="Zhang Z."/>
            <person name="Limpens E."/>
            <person name="Saunders D.G."/>
            <person name="Mu D."/>
            <person name="Pang E."/>
            <person name="Cao H."/>
            <person name="Cha H."/>
            <person name="Lin T."/>
            <person name="Zhou Q."/>
            <person name="Shang Y."/>
            <person name="Li Y."/>
            <person name="Ivanov S."/>
            <person name="Sharma T."/>
            <person name="Velzen R.V."/>
            <person name="Ruijter N.D."/>
            <person name="Aanen D.K."/>
            <person name="Win J."/>
            <person name="Kamoun S."/>
            <person name="Bisseling T."/>
            <person name="Huang S."/>
        </authorList>
    </citation>
    <scope>NUCLEOTIDE SEQUENCE [LARGE SCALE GENOMIC DNA]</scope>
    <source>
        <strain evidence="2">DAOM197198w</strain>
    </source>
</reference>